<dbReference type="RefSeq" id="WP_237851902.1">
    <property type="nucleotide sequence ID" value="NZ_JAKLWS010000001.1"/>
</dbReference>
<evidence type="ECO:0000313" key="2">
    <source>
        <dbReference type="EMBL" id="MCG2587055.1"/>
    </source>
</evidence>
<keyword evidence="1" id="KW-0732">Signal</keyword>
<feature type="chain" id="PRO_5045483574" description="SCP domain-containing protein" evidence="1">
    <location>
        <begin position="23"/>
        <end position="251"/>
    </location>
</feature>
<sequence>MKTYINTLVVALIMMGAADAVAQETEENVRMEYILCQLKDGFTFDDVIADAKEYGEKVAADGSQYNQYLMRPLIVGERLEGVTHILVGEWPNGEEMYKEYGNYVNRHMDEGDEENPDICRVTFATMDHIVVNAARENEPMDTRFPVQLADCNLKDGVTIEHAVAVQKEIAEATIAEGMDGYGVHFQMPYLGWEDSEYDFMSVAWWQSFQHRGNMAQNYYKIANEHGQKMNAVASCENPRAYFAELIFRTWE</sequence>
<evidence type="ECO:0008006" key="4">
    <source>
        <dbReference type="Google" id="ProtNLM"/>
    </source>
</evidence>
<name>A0ABS9K868_9BACT</name>
<reference evidence="2" key="1">
    <citation type="submission" date="2022-01" db="EMBL/GenBank/DDBJ databases">
        <authorList>
            <person name="Wang Y."/>
        </authorList>
    </citation>
    <scope>NUCLEOTIDE SEQUENCE</scope>
    <source>
        <strain evidence="2">WB101</strain>
    </source>
</reference>
<accession>A0ABS9K868</accession>
<organism evidence="2 3">
    <name type="scientific">Rhodohalobacter sulfatireducens</name>
    <dbReference type="NCBI Taxonomy" id="2911366"/>
    <lineage>
        <taxon>Bacteria</taxon>
        <taxon>Pseudomonadati</taxon>
        <taxon>Balneolota</taxon>
        <taxon>Balneolia</taxon>
        <taxon>Balneolales</taxon>
        <taxon>Balneolaceae</taxon>
        <taxon>Rhodohalobacter</taxon>
    </lineage>
</organism>
<keyword evidence="3" id="KW-1185">Reference proteome</keyword>
<proteinExistence type="predicted"/>
<dbReference type="EMBL" id="JAKLWS010000001">
    <property type="protein sequence ID" value="MCG2587055.1"/>
    <property type="molecule type" value="Genomic_DNA"/>
</dbReference>
<evidence type="ECO:0000313" key="3">
    <source>
        <dbReference type="Proteomes" id="UP001165366"/>
    </source>
</evidence>
<reference evidence="2" key="2">
    <citation type="submission" date="2024-05" db="EMBL/GenBank/DDBJ databases">
        <title>Rhodohalobacter halophilus gen. nov., sp. nov., a moderately halophilic member of the family Balneolaceae.</title>
        <authorList>
            <person name="Xia J."/>
        </authorList>
    </citation>
    <scope>NUCLEOTIDE SEQUENCE</scope>
    <source>
        <strain evidence="2">WB101</strain>
    </source>
</reference>
<feature type="signal peptide" evidence="1">
    <location>
        <begin position="1"/>
        <end position="22"/>
    </location>
</feature>
<dbReference type="Proteomes" id="UP001165366">
    <property type="component" value="Unassembled WGS sequence"/>
</dbReference>
<gene>
    <name evidence="2" type="ORF">L6773_00655</name>
</gene>
<protein>
    <recommendedName>
        <fullName evidence="4">SCP domain-containing protein</fullName>
    </recommendedName>
</protein>
<evidence type="ECO:0000256" key="1">
    <source>
        <dbReference type="SAM" id="SignalP"/>
    </source>
</evidence>
<comment type="caution">
    <text evidence="2">The sequence shown here is derived from an EMBL/GenBank/DDBJ whole genome shotgun (WGS) entry which is preliminary data.</text>
</comment>